<dbReference type="SMART" id="SM01014">
    <property type="entry name" value="ARID"/>
    <property type="match status" value="1"/>
</dbReference>
<dbReference type="EMBL" id="HACA01016483">
    <property type="protein sequence ID" value="CDW33844.1"/>
    <property type="molecule type" value="Transcribed_RNA"/>
</dbReference>
<evidence type="ECO:0000256" key="2">
    <source>
        <dbReference type="ARBA" id="ARBA00004123"/>
    </source>
</evidence>
<evidence type="ECO:0000256" key="15">
    <source>
        <dbReference type="PROSITE-ProRule" id="PRU00146"/>
    </source>
</evidence>
<dbReference type="SMART" id="SM00501">
    <property type="entry name" value="BRIGHT"/>
    <property type="match status" value="1"/>
</dbReference>
<dbReference type="EC" id="1.14.11.67" evidence="4"/>
<proteinExistence type="inferred from homology"/>
<dbReference type="FunFam" id="1.10.150.60:FF:000016">
    <property type="entry name" value="Putative Lysine-specific demethylase 5B"/>
    <property type="match status" value="1"/>
</dbReference>
<evidence type="ECO:0000256" key="1">
    <source>
        <dbReference type="ARBA" id="ARBA00001954"/>
    </source>
</evidence>
<dbReference type="InterPro" id="IPR048615">
    <property type="entry name" value="KDM5_C-hel"/>
</dbReference>
<dbReference type="GO" id="GO:0006355">
    <property type="term" value="P:regulation of DNA-templated transcription"/>
    <property type="evidence" value="ECO:0007669"/>
    <property type="project" value="TreeGrafter"/>
</dbReference>
<dbReference type="Gene3D" id="3.30.40.10">
    <property type="entry name" value="Zinc/RING finger domain, C3HC4 (zinc finger)"/>
    <property type="match status" value="1"/>
</dbReference>
<comment type="catalytic activity">
    <reaction evidence="14">
        <text>N(6),N(6),N(6)-trimethyl-L-lysyl(4)-[histone H3] + 3 2-oxoglutarate + 3 O2 = L-lysyl(4)-[histone H3] + 3 formaldehyde + 3 succinate + 3 CO2</text>
        <dbReference type="Rhea" id="RHEA:60208"/>
        <dbReference type="Rhea" id="RHEA-COMP:15537"/>
        <dbReference type="Rhea" id="RHEA-COMP:15547"/>
        <dbReference type="ChEBI" id="CHEBI:15379"/>
        <dbReference type="ChEBI" id="CHEBI:16526"/>
        <dbReference type="ChEBI" id="CHEBI:16810"/>
        <dbReference type="ChEBI" id="CHEBI:16842"/>
        <dbReference type="ChEBI" id="CHEBI:29969"/>
        <dbReference type="ChEBI" id="CHEBI:30031"/>
        <dbReference type="ChEBI" id="CHEBI:61961"/>
        <dbReference type="EC" id="1.14.11.67"/>
    </reaction>
</comment>
<evidence type="ECO:0000259" key="18">
    <source>
        <dbReference type="PROSITE" id="PS50016"/>
    </source>
</evidence>
<dbReference type="PANTHER" id="PTHR10694:SF33">
    <property type="entry name" value="LYSINE-SPECIFIC DEMETHYLASE 5"/>
    <property type="match status" value="1"/>
</dbReference>
<dbReference type="SUPFAM" id="SSF46774">
    <property type="entry name" value="ARID-like"/>
    <property type="match status" value="1"/>
</dbReference>
<evidence type="ECO:0000256" key="14">
    <source>
        <dbReference type="ARBA" id="ARBA00048734"/>
    </source>
</evidence>
<feature type="region of interest" description="Disordered" evidence="17">
    <location>
        <begin position="874"/>
        <end position="893"/>
    </location>
</feature>
<evidence type="ECO:0000256" key="7">
    <source>
        <dbReference type="ARBA" id="ARBA00022771"/>
    </source>
</evidence>
<dbReference type="InterPro" id="IPR003347">
    <property type="entry name" value="JmjC_dom"/>
</dbReference>
<dbReference type="GO" id="GO:0008168">
    <property type="term" value="F:methyltransferase activity"/>
    <property type="evidence" value="ECO:0007669"/>
    <property type="project" value="UniProtKB-KW"/>
</dbReference>
<evidence type="ECO:0000256" key="17">
    <source>
        <dbReference type="SAM" id="MobiDB-lite"/>
    </source>
</evidence>
<dbReference type="SMART" id="SM00545">
    <property type="entry name" value="JmjN"/>
    <property type="match status" value="1"/>
</dbReference>
<feature type="compositionally biased region" description="Basic and acidic residues" evidence="17">
    <location>
        <begin position="185"/>
        <end position="252"/>
    </location>
</feature>
<dbReference type="InterPro" id="IPR019786">
    <property type="entry name" value="Zinc_finger_PHD-type_CS"/>
</dbReference>
<name>A0A0K2U6I0_LEPSM</name>
<dbReference type="Pfam" id="PF02375">
    <property type="entry name" value="JmjN"/>
    <property type="match status" value="1"/>
</dbReference>
<feature type="coiled-coil region" evidence="16">
    <location>
        <begin position="753"/>
        <end position="780"/>
    </location>
</feature>
<evidence type="ECO:0000256" key="13">
    <source>
        <dbReference type="ARBA" id="ARBA00023242"/>
    </source>
</evidence>
<evidence type="ECO:0000256" key="8">
    <source>
        <dbReference type="ARBA" id="ARBA00022833"/>
    </source>
</evidence>
<feature type="domain" description="JmjN" evidence="20">
    <location>
        <begin position="27"/>
        <end position="68"/>
    </location>
</feature>
<keyword evidence="10" id="KW-0223">Dioxygenase</keyword>
<dbReference type="PROSITE" id="PS50016">
    <property type="entry name" value="ZF_PHD_2"/>
    <property type="match status" value="2"/>
</dbReference>
<feature type="domain" description="PHD-type" evidence="18">
    <location>
        <begin position="301"/>
        <end position="351"/>
    </location>
</feature>
<dbReference type="PROSITE" id="PS51011">
    <property type="entry name" value="ARID"/>
    <property type="match status" value="1"/>
</dbReference>
<dbReference type="PROSITE" id="PS01359">
    <property type="entry name" value="ZF_PHD_1"/>
    <property type="match status" value="1"/>
</dbReference>
<evidence type="ECO:0000256" key="6">
    <source>
        <dbReference type="ARBA" id="ARBA00022737"/>
    </source>
</evidence>
<keyword evidence="6" id="KW-0677">Repeat</keyword>
<dbReference type="Pfam" id="PF08429">
    <property type="entry name" value="PLU-1"/>
    <property type="match status" value="1"/>
</dbReference>
<evidence type="ECO:0000256" key="5">
    <source>
        <dbReference type="ARBA" id="ARBA00022723"/>
    </source>
</evidence>
<dbReference type="Pfam" id="PF01388">
    <property type="entry name" value="ARID"/>
    <property type="match status" value="1"/>
</dbReference>
<organism evidence="22">
    <name type="scientific">Lepeophtheirus salmonis</name>
    <name type="common">Salmon louse</name>
    <name type="synonym">Caligus salmonis</name>
    <dbReference type="NCBI Taxonomy" id="72036"/>
    <lineage>
        <taxon>Eukaryota</taxon>
        <taxon>Metazoa</taxon>
        <taxon>Ecdysozoa</taxon>
        <taxon>Arthropoda</taxon>
        <taxon>Crustacea</taxon>
        <taxon>Multicrustacea</taxon>
        <taxon>Hexanauplia</taxon>
        <taxon>Copepoda</taxon>
        <taxon>Siphonostomatoida</taxon>
        <taxon>Caligidae</taxon>
        <taxon>Lepeophtheirus</taxon>
    </lineage>
</organism>
<keyword evidence="16" id="KW-0175">Coiled coil</keyword>
<dbReference type="InterPro" id="IPR036431">
    <property type="entry name" value="ARID_dom_sf"/>
</dbReference>
<dbReference type="SMART" id="SM00558">
    <property type="entry name" value="JmjC"/>
    <property type="match status" value="1"/>
</dbReference>
<keyword evidence="12" id="KW-0408">Iron</keyword>
<dbReference type="InterPro" id="IPR001965">
    <property type="entry name" value="Znf_PHD"/>
</dbReference>
<feature type="domain" description="ARID" evidence="19">
    <location>
        <begin position="92"/>
        <end position="181"/>
    </location>
</feature>
<dbReference type="GO" id="GO:0005634">
    <property type="term" value="C:nucleus"/>
    <property type="evidence" value="ECO:0007669"/>
    <property type="project" value="UniProtKB-SubCell"/>
</dbReference>
<evidence type="ECO:0000259" key="20">
    <source>
        <dbReference type="PROSITE" id="PS51183"/>
    </source>
</evidence>
<dbReference type="GO" id="GO:0034647">
    <property type="term" value="F:histone H3K4me/H3K4me2/H3K4me3 demethylase activity"/>
    <property type="evidence" value="ECO:0007669"/>
    <property type="project" value="UniProtKB-EC"/>
</dbReference>
<dbReference type="CDD" id="cd15605">
    <property type="entry name" value="PHD1_Lid_like"/>
    <property type="match status" value="1"/>
</dbReference>
<reference evidence="22" key="1">
    <citation type="submission" date="2014-05" db="EMBL/GenBank/DDBJ databases">
        <authorList>
            <person name="Chronopoulou M."/>
        </authorList>
    </citation>
    <scope>NUCLEOTIDE SEQUENCE</scope>
    <source>
        <tissue evidence="22">Whole organism</tissue>
    </source>
</reference>
<keyword evidence="5" id="KW-0479">Metal-binding</keyword>
<feature type="region of interest" description="Disordered" evidence="17">
    <location>
        <begin position="1381"/>
        <end position="1437"/>
    </location>
</feature>
<dbReference type="GO" id="GO:0032259">
    <property type="term" value="P:methylation"/>
    <property type="evidence" value="ECO:0007669"/>
    <property type="project" value="UniProtKB-KW"/>
</dbReference>
<evidence type="ECO:0000256" key="3">
    <source>
        <dbReference type="ARBA" id="ARBA00006801"/>
    </source>
</evidence>
<dbReference type="GO" id="GO:0008270">
    <property type="term" value="F:zinc ion binding"/>
    <property type="evidence" value="ECO:0007669"/>
    <property type="project" value="UniProtKB-KW"/>
</dbReference>
<dbReference type="Pfam" id="PF02928">
    <property type="entry name" value="zf-C5HC2"/>
    <property type="match status" value="1"/>
</dbReference>
<dbReference type="Gene3D" id="1.10.150.60">
    <property type="entry name" value="ARID DNA-binding domain"/>
    <property type="match status" value="1"/>
</dbReference>
<keyword evidence="11" id="KW-0560">Oxidoreductase</keyword>
<evidence type="ECO:0000256" key="10">
    <source>
        <dbReference type="ARBA" id="ARBA00022964"/>
    </source>
</evidence>
<comment type="cofactor">
    <cofactor evidence="1">
        <name>Fe(2+)</name>
        <dbReference type="ChEBI" id="CHEBI:29033"/>
    </cofactor>
</comment>
<feature type="compositionally biased region" description="Acidic residues" evidence="17">
    <location>
        <begin position="1415"/>
        <end position="1429"/>
    </location>
</feature>
<dbReference type="PANTHER" id="PTHR10694">
    <property type="entry name" value="LYSINE-SPECIFIC DEMETHYLASE"/>
    <property type="match status" value="1"/>
</dbReference>
<feature type="domain" description="JmjC" evidence="21">
    <location>
        <begin position="444"/>
        <end position="610"/>
    </location>
</feature>
<evidence type="ECO:0000256" key="12">
    <source>
        <dbReference type="ARBA" id="ARBA00023004"/>
    </source>
</evidence>
<evidence type="ECO:0000256" key="16">
    <source>
        <dbReference type="SAM" id="Coils"/>
    </source>
</evidence>
<evidence type="ECO:0000259" key="19">
    <source>
        <dbReference type="PROSITE" id="PS51011"/>
    </source>
</evidence>
<evidence type="ECO:0000256" key="9">
    <source>
        <dbReference type="ARBA" id="ARBA00022853"/>
    </source>
</evidence>
<feature type="compositionally biased region" description="Basic residues" evidence="17">
    <location>
        <begin position="875"/>
        <end position="884"/>
    </location>
</feature>
<dbReference type="InterPro" id="IPR001606">
    <property type="entry name" value="ARID_dom"/>
</dbReference>
<dbReference type="GO" id="GO:0000785">
    <property type="term" value="C:chromatin"/>
    <property type="evidence" value="ECO:0007669"/>
    <property type="project" value="TreeGrafter"/>
</dbReference>
<keyword evidence="7 15" id="KW-0863">Zinc-finger</keyword>
<keyword evidence="8" id="KW-0862">Zinc</keyword>
<sequence length="1491" mass="169560">MTMEEDSGGGGGGGGDVSNDFAPPPECVVFEPTMEEWKDAMAYIDKIRPTAEKTGICKIRPPEEWQPPFAVDVDKLKFTPRIQRLNELEAHTRIKLNFLDQVAKFWELQGSTLKIPLVEKRALDLYTLKKYVVKEGGFETTCQTKKWSTVASEMGYTSKVVPNLLKAHYERILFPLEIFEREEQKKAVKDEIKTEDDKEDEKEYKPHNIPKRMDMKVPNDKGGRRSKRYGENGKTDSPDVTPTKENKSEESKPSPNSFSKELARLQFFGPGPKMAGLPSDKSQKEKTRGMKLSFDYDPLAKYMCQNCGKGDAEEQMLLCDGCDDSYHTFCLMPPLSEIPKGEWRCPKCVSAEVSKPMEAFGFEQAQKQYTLQSFGEMADQFKSDYFNMPVHLIPVLLVEKEYWRILENIDEDVMVEYGADLHTMDHGSGFPTVSSKNLSKEDEVYAKSDWNLNKLPVVPNSILKYMDMDISGMKVPWLYVGMCFSTFCWHTEDHWTPSINYLHWGEPKIWYGIPGTFAEKAETVMRESAKELFTGQPDLLHHIVTTVNPNILQARGIPIYRAEQHAGEFIITFPRSYHAGFNTGYNLAEAVNFAPPDWLSLGRKCVEHYSLMGRFCVFSHDELLCKMSTTANKLTLPVAAAAYKDMVKMVEQEKVTRRQLLEAGVTEAEREAFELLPDDERQCAICKTTCFLSVLTSSDLKEKEIVCLRHFKVMECEPDKLILRYRYTLDELAILLKGLKERAESYDSWVVKVKNALEAKQEDRLEFEELKNILDEALENKYPESELLEALTLTVEEAEKCQTVANQLGNKKIRTRTRGVLVDAKYRLTIDELELFARQLATLPAIVNGYESVKELLQNVETFRKDVNDFLSPKEKKKNKKKPKKMDEDEIKDDEDIVSSEEIQTLLDRGLSFDVDLPELSVLKARLKETEWLEEVKEILEETEEESFNVGSNIEMLKRLLETGNELPPQPSIEKALGDLAGMLKQIEFWEEKGKAAMNAKPRLSLEEIEAIVKEGDEIGGNLPSLATLRDAAKKARELTSKAQVLKEPDNYPYLDCLELLVAKGRPLPVRLDFLSTLETQVASARAWRERTARVFLKKNSSLSLLDILAPRYDHISVEGVGSVCNKKKKRKNINPTSNTTNGLFGEDGTCSILHPIYNNLSPKDLSDAQIIVQAYKKAEVGELEGMKSLRDKNSSAPKAESPGKVLLECELCLDNFHPSLASGINGVKKENDPKSLKEVKFLCPNCLRSRRPRLETILSLLVSLQKLTVRLPEGEALQCLTERAMSWQDRARTALANPEVANALSLLSEGPDDPIPNIELSSKSFNSLESLMIEGDLLEVSLDETQHIWRILQSLEPRRSKNLPDLDDLETELENAREAKCRAKKKRKITEEENGNGIDSSIKKGKKDKIKSESDDENDDDDEEEEEDCSAKPRCLKPTGKEVHWVQCDGCEKWFHLHCIGLKPEQVKEDEEFICKDCKPKNKKQRISEH</sequence>
<dbReference type="OrthoDB" id="1678912at2759"/>
<feature type="region of interest" description="Disordered" evidence="17">
    <location>
        <begin position="1"/>
        <end position="25"/>
    </location>
</feature>
<dbReference type="CDD" id="cd15610">
    <property type="entry name" value="PHD3_KDM5A_like"/>
    <property type="match status" value="1"/>
</dbReference>
<keyword evidence="22" id="KW-0489">Methyltransferase</keyword>
<dbReference type="InterPro" id="IPR013083">
    <property type="entry name" value="Znf_RING/FYVE/PHD"/>
</dbReference>
<feature type="domain" description="PHD-type" evidence="18">
    <location>
        <begin position="1427"/>
        <end position="1482"/>
    </location>
</feature>
<keyword evidence="13" id="KW-0539">Nucleus</keyword>
<dbReference type="PROSITE" id="PS51183">
    <property type="entry name" value="JMJN"/>
    <property type="match status" value="1"/>
</dbReference>
<evidence type="ECO:0000256" key="4">
    <source>
        <dbReference type="ARBA" id="ARBA00012902"/>
    </source>
</evidence>
<dbReference type="SUPFAM" id="SSF51197">
    <property type="entry name" value="Clavaminate synthase-like"/>
    <property type="match status" value="1"/>
</dbReference>
<dbReference type="SMART" id="SM00249">
    <property type="entry name" value="PHD"/>
    <property type="match status" value="2"/>
</dbReference>
<dbReference type="InterPro" id="IPR004198">
    <property type="entry name" value="Znf_C5HC2"/>
</dbReference>
<evidence type="ECO:0000256" key="11">
    <source>
        <dbReference type="ARBA" id="ARBA00023002"/>
    </source>
</evidence>
<dbReference type="Pfam" id="PF21323">
    <property type="entry name" value="KDM5_C-hel"/>
    <property type="match status" value="1"/>
</dbReference>
<comment type="subcellular location">
    <subcellularLocation>
        <location evidence="2">Nucleus</location>
    </subcellularLocation>
</comment>
<evidence type="ECO:0000313" key="22">
    <source>
        <dbReference type="EMBL" id="CDW33844.1"/>
    </source>
</evidence>
<protein>
    <recommendedName>
        <fullName evidence="4">[histone H3]-trimethyl-L-lysine(4) demethylase</fullName>
        <ecNumber evidence="4">1.14.11.67</ecNumber>
    </recommendedName>
</protein>
<keyword evidence="22" id="KW-0808">Transferase</keyword>
<dbReference type="GO" id="GO:0003677">
    <property type="term" value="F:DNA binding"/>
    <property type="evidence" value="ECO:0007669"/>
    <property type="project" value="InterPro"/>
</dbReference>
<dbReference type="PROSITE" id="PS51184">
    <property type="entry name" value="JMJC"/>
    <property type="match status" value="1"/>
</dbReference>
<dbReference type="Pfam" id="PF02373">
    <property type="entry name" value="JmjC"/>
    <property type="match status" value="1"/>
</dbReference>
<dbReference type="InterPro" id="IPR011011">
    <property type="entry name" value="Znf_FYVE_PHD"/>
</dbReference>
<feature type="region of interest" description="Disordered" evidence="17">
    <location>
        <begin position="185"/>
        <end position="258"/>
    </location>
</feature>
<dbReference type="Gene3D" id="2.60.120.650">
    <property type="entry name" value="Cupin"/>
    <property type="match status" value="1"/>
</dbReference>
<dbReference type="Pfam" id="PF00628">
    <property type="entry name" value="PHD"/>
    <property type="match status" value="2"/>
</dbReference>
<dbReference type="InterPro" id="IPR003349">
    <property type="entry name" value="JmjN"/>
</dbReference>
<accession>A0A0K2U6I0</accession>
<dbReference type="InterPro" id="IPR013637">
    <property type="entry name" value="Lys_sp_deMease-like_dom"/>
</dbReference>
<evidence type="ECO:0000259" key="21">
    <source>
        <dbReference type="PROSITE" id="PS51184"/>
    </source>
</evidence>
<dbReference type="SUPFAM" id="SSF57903">
    <property type="entry name" value="FYVE/PHD zinc finger"/>
    <property type="match status" value="2"/>
</dbReference>
<comment type="similarity">
    <text evidence="3">Belongs to the JARID1 histone demethylase family.</text>
</comment>
<dbReference type="InterPro" id="IPR019787">
    <property type="entry name" value="Znf_PHD-finger"/>
</dbReference>
<keyword evidence="9" id="KW-0156">Chromatin regulator</keyword>